<accession>A0A812LQP0</accession>
<name>A0A812LQP0_9DINO</name>
<reference evidence="1" key="1">
    <citation type="submission" date="2021-02" db="EMBL/GenBank/DDBJ databases">
        <authorList>
            <person name="Dougan E. K."/>
            <person name="Rhodes N."/>
            <person name="Thang M."/>
            <person name="Chan C."/>
        </authorList>
    </citation>
    <scope>NUCLEOTIDE SEQUENCE</scope>
</reference>
<organism evidence="1 2">
    <name type="scientific">Symbiodinium natans</name>
    <dbReference type="NCBI Taxonomy" id="878477"/>
    <lineage>
        <taxon>Eukaryota</taxon>
        <taxon>Sar</taxon>
        <taxon>Alveolata</taxon>
        <taxon>Dinophyceae</taxon>
        <taxon>Suessiales</taxon>
        <taxon>Symbiodiniaceae</taxon>
        <taxon>Symbiodinium</taxon>
    </lineage>
</organism>
<dbReference type="EMBL" id="CAJNDS010001113">
    <property type="protein sequence ID" value="CAE7248323.1"/>
    <property type="molecule type" value="Genomic_DNA"/>
</dbReference>
<dbReference type="AlphaFoldDB" id="A0A812LQP0"/>
<evidence type="ECO:0000313" key="1">
    <source>
        <dbReference type="EMBL" id="CAE7248323.1"/>
    </source>
</evidence>
<sequence length="157" mass="18228">MNTWNLPLLLSKRFPAFTQEDLQRYTQKAQRFESVAFIGKNLGCLDSQHPYSESAKAVMVGDPETIEQILQVSDDLGLGLRKASPTSSSKRWQTWTRRFGKNRTYHKYFCLLRRRGMLNYFDQCFDHGARAVLHGPDVRSLSFSRPHGRCEDRVLNE</sequence>
<proteinExistence type="predicted"/>
<keyword evidence="2" id="KW-1185">Reference proteome</keyword>
<evidence type="ECO:0000313" key="2">
    <source>
        <dbReference type="Proteomes" id="UP000604046"/>
    </source>
</evidence>
<protein>
    <submittedName>
        <fullName evidence="1">Uncharacterized protein</fullName>
    </submittedName>
</protein>
<dbReference type="Proteomes" id="UP000604046">
    <property type="component" value="Unassembled WGS sequence"/>
</dbReference>
<comment type="caution">
    <text evidence="1">The sequence shown here is derived from an EMBL/GenBank/DDBJ whole genome shotgun (WGS) entry which is preliminary data.</text>
</comment>
<gene>
    <name evidence="1" type="ORF">SNAT2548_LOCUS12013</name>
</gene>